<evidence type="ECO:0000313" key="1">
    <source>
        <dbReference type="EMBL" id="KAJ0017144.1"/>
    </source>
</evidence>
<gene>
    <name evidence="1" type="ORF">Pint_11747</name>
</gene>
<sequence>MHLIASLKRILRMWRVATHFVGDFGTTSAWVRNTKFNFYNHMKSTYLKLAGTQGSFSSLSQPSSQSRNIAQLAKVKIMKKQGVWEGHDIPRR</sequence>
<protein>
    <submittedName>
        <fullName evidence="1">Uncharacterized protein</fullName>
    </submittedName>
</protein>
<accession>A0ACC0XHS5</accession>
<proteinExistence type="predicted"/>
<dbReference type="EMBL" id="CM047747">
    <property type="protein sequence ID" value="KAJ0017144.1"/>
    <property type="molecule type" value="Genomic_DNA"/>
</dbReference>
<comment type="caution">
    <text evidence="1">The sequence shown here is derived from an EMBL/GenBank/DDBJ whole genome shotgun (WGS) entry which is preliminary data.</text>
</comment>
<reference evidence="2" key="1">
    <citation type="journal article" date="2023" name="G3 (Bethesda)">
        <title>Genome assembly and association tests identify interacting loci associated with vigor, precocity, and sex in interspecific pistachio rootstocks.</title>
        <authorList>
            <person name="Palmer W."/>
            <person name="Jacygrad E."/>
            <person name="Sagayaradj S."/>
            <person name="Cavanaugh K."/>
            <person name="Han R."/>
            <person name="Bertier L."/>
            <person name="Beede B."/>
            <person name="Kafkas S."/>
            <person name="Golino D."/>
            <person name="Preece J."/>
            <person name="Michelmore R."/>
        </authorList>
    </citation>
    <scope>NUCLEOTIDE SEQUENCE [LARGE SCALE GENOMIC DNA]</scope>
</reference>
<name>A0ACC0XHS5_9ROSI</name>
<organism evidence="1 2">
    <name type="scientific">Pistacia integerrima</name>
    <dbReference type="NCBI Taxonomy" id="434235"/>
    <lineage>
        <taxon>Eukaryota</taxon>
        <taxon>Viridiplantae</taxon>
        <taxon>Streptophyta</taxon>
        <taxon>Embryophyta</taxon>
        <taxon>Tracheophyta</taxon>
        <taxon>Spermatophyta</taxon>
        <taxon>Magnoliopsida</taxon>
        <taxon>eudicotyledons</taxon>
        <taxon>Gunneridae</taxon>
        <taxon>Pentapetalae</taxon>
        <taxon>rosids</taxon>
        <taxon>malvids</taxon>
        <taxon>Sapindales</taxon>
        <taxon>Anacardiaceae</taxon>
        <taxon>Pistacia</taxon>
    </lineage>
</organism>
<evidence type="ECO:0000313" key="2">
    <source>
        <dbReference type="Proteomes" id="UP001163603"/>
    </source>
</evidence>
<dbReference type="Proteomes" id="UP001163603">
    <property type="component" value="Chromosome 12"/>
</dbReference>
<keyword evidence="2" id="KW-1185">Reference proteome</keyword>